<dbReference type="Proteomes" id="UP000007882">
    <property type="component" value="Chromosome"/>
</dbReference>
<keyword evidence="2" id="KW-1185">Reference proteome</keyword>
<proteinExistence type="predicted"/>
<organism evidence="1 2">
    <name type="scientific">Actinoplanes missouriensis (strain ATCC 14538 / DSM 43046 / CBS 188.64 / JCM 3121 / NBRC 102363 / NCIMB 12654 / NRRL B-3342 / UNCC 431)</name>
    <dbReference type="NCBI Taxonomy" id="512565"/>
    <lineage>
        <taxon>Bacteria</taxon>
        <taxon>Bacillati</taxon>
        <taxon>Actinomycetota</taxon>
        <taxon>Actinomycetes</taxon>
        <taxon>Micromonosporales</taxon>
        <taxon>Micromonosporaceae</taxon>
        <taxon>Actinoplanes</taxon>
    </lineage>
</organism>
<evidence type="ECO:0000313" key="2">
    <source>
        <dbReference type="Proteomes" id="UP000007882"/>
    </source>
</evidence>
<name>I0HJE5_ACTM4</name>
<protein>
    <submittedName>
        <fullName evidence="1">Uncharacterized protein</fullName>
    </submittedName>
</protein>
<dbReference type="EMBL" id="AP012319">
    <property type="protein sequence ID" value="BAL93132.1"/>
    <property type="molecule type" value="Genomic_DNA"/>
</dbReference>
<sequence length="38" mass="4211">MAEILAVAHGNQQPDPTAVDELQQRIFRVRHTPSVSVV</sequence>
<evidence type="ECO:0000313" key="1">
    <source>
        <dbReference type="EMBL" id="BAL93132.1"/>
    </source>
</evidence>
<reference evidence="1 2" key="1">
    <citation type="submission" date="2012-02" db="EMBL/GenBank/DDBJ databases">
        <title>Complete genome sequence of Actinoplanes missouriensis 431 (= NBRC 102363).</title>
        <authorList>
            <person name="Ohnishi Y."/>
            <person name="Ishikawa J."/>
            <person name="Sekine M."/>
            <person name="Hosoyama A."/>
            <person name="Harada T."/>
            <person name="Narita H."/>
            <person name="Hata T."/>
            <person name="Konno Y."/>
            <person name="Tutikane K."/>
            <person name="Fujita N."/>
            <person name="Horinouchi S."/>
            <person name="Hayakawa M."/>
        </authorList>
    </citation>
    <scope>NUCLEOTIDE SEQUENCE [LARGE SCALE GENOMIC DNA]</scope>
    <source>
        <strain evidence="2">ATCC 14538 / DSM 43046 / CBS 188.64 / JCM 3121 / NBRC 102363 / NCIMB 12654 / NRRL B-3342 / UNCC 431</strain>
    </source>
</reference>
<gene>
    <name evidence="1" type="ordered locus">AMIS_79120</name>
</gene>
<dbReference type="PATRIC" id="fig|512565.3.peg.7930"/>
<dbReference type="KEGG" id="ams:AMIS_79120"/>
<accession>I0HJE5</accession>
<dbReference type="AlphaFoldDB" id="I0HJE5"/>
<dbReference type="HOGENOM" id="CLU_3323511_0_0_11"/>